<name>A0A9P6WLY6_9ASCO</name>
<organism evidence="2 3">
    <name type="scientific">Pichia californica</name>
    <dbReference type="NCBI Taxonomy" id="460514"/>
    <lineage>
        <taxon>Eukaryota</taxon>
        <taxon>Fungi</taxon>
        <taxon>Dikarya</taxon>
        <taxon>Ascomycota</taxon>
        <taxon>Saccharomycotina</taxon>
        <taxon>Pichiomycetes</taxon>
        <taxon>Pichiales</taxon>
        <taxon>Pichiaceae</taxon>
        <taxon>Pichia</taxon>
    </lineage>
</organism>
<evidence type="ECO:0000256" key="1">
    <source>
        <dbReference type="SAM" id="MobiDB-lite"/>
    </source>
</evidence>
<feature type="compositionally biased region" description="Polar residues" evidence="1">
    <location>
        <begin position="69"/>
        <end position="92"/>
    </location>
</feature>
<gene>
    <name evidence="2" type="ORF">C6P40_000893</name>
</gene>
<accession>A0A9P6WLY6</accession>
<keyword evidence="3" id="KW-1185">Reference proteome</keyword>
<dbReference type="AlphaFoldDB" id="A0A9P6WLY6"/>
<dbReference type="EMBL" id="PUHW01000147">
    <property type="protein sequence ID" value="KAG0688483.1"/>
    <property type="molecule type" value="Genomic_DNA"/>
</dbReference>
<feature type="compositionally biased region" description="Low complexity" evidence="1">
    <location>
        <begin position="220"/>
        <end position="235"/>
    </location>
</feature>
<feature type="region of interest" description="Disordered" evidence="1">
    <location>
        <begin position="204"/>
        <end position="245"/>
    </location>
</feature>
<feature type="compositionally biased region" description="Low complexity" evidence="1">
    <location>
        <begin position="97"/>
        <end position="108"/>
    </location>
</feature>
<sequence>MSSEDNNGGTEPQITSAISKLSVSGTNDKPQSNNSNNSSNSNTDTSDPISDKHELNTSSAEKILIVPSRSRSGSDINSKNVTSNNPLSTSSLRVKLSRNTSSSSLADSAKSKMKLKLQLSQQNPSISMSSLQITPVLLSPRGTPGTSPNVNSEGYFNNFEHFGHVANTSTPSTGNHNQKQQHQMDSILDKSIHDSNQAMKLIVPTKYPSSNSSGTKQIPSSENKSSSENNSNFSKAKIDSSSPQS</sequence>
<feature type="compositionally biased region" description="Polar residues" evidence="1">
    <location>
        <begin position="207"/>
        <end position="219"/>
    </location>
</feature>
<proteinExistence type="predicted"/>
<feature type="region of interest" description="Disordered" evidence="1">
    <location>
        <begin position="1"/>
        <end position="109"/>
    </location>
</feature>
<evidence type="ECO:0000313" key="2">
    <source>
        <dbReference type="EMBL" id="KAG0688483.1"/>
    </source>
</evidence>
<evidence type="ECO:0000313" key="3">
    <source>
        <dbReference type="Proteomes" id="UP000697127"/>
    </source>
</evidence>
<feature type="compositionally biased region" description="Polar residues" evidence="1">
    <location>
        <begin position="1"/>
        <end position="31"/>
    </location>
</feature>
<dbReference type="Proteomes" id="UP000697127">
    <property type="component" value="Unassembled WGS sequence"/>
</dbReference>
<feature type="compositionally biased region" description="Low complexity" evidence="1">
    <location>
        <begin position="32"/>
        <end position="47"/>
    </location>
</feature>
<feature type="non-terminal residue" evidence="2">
    <location>
        <position position="245"/>
    </location>
</feature>
<reference evidence="2" key="1">
    <citation type="submission" date="2020-11" db="EMBL/GenBank/DDBJ databases">
        <title>Kefir isolates.</title>
        <authorList>
            <person name="Marcisauskas S."/>
            <person name="Kim Y."/>
            <person name="Blasche S."/>
        </authorList>
    </citation>
    <scope>NUCLEOTIDE SEQUENCE</scope>
    <source>
        <strain evidence="2">Olga-1</strain>
    </source>
</reference>
<protein>
    <submittedName>
        <fullName evidence="2">Uncharacterized protein</fullName>
    </submittedName>
</protein>
<comment type="caution">
    <text evidence="2">The sequence shown here is derived from an EMBL/GenBank/DDBJ whole genome shotgun (WGS) entry which is preliminary data.</text>
</comment>